<dbReference type="AlphaFoldDB" id="X0YJ97"/>
<dbReference type="EMBL" id="BART01004712">
    <property type="protein sequence ID" value="GAG56025.1"/>
    <property type="molecule type" value="Genomic_DNA"/>
</dbReference>
<feature type="non-terminal residue" evidence="2">
    <location>
        <position position="151"/>
    </location>
</feature>
<dbReference type="InterPro" id="IPR007345">
    <property type="entry name" value="Polysacch_pyruvyl_Trfase"/>
</dbReference>
<comment type="caution">
    <text evidence="2">The sequence shown here is derived from an EMBL/GenBank/DDBJ whole genome shotgun (WGS) entry which is preliminary data.</text>
</comment>
<evidence type="ECO:0000313" key="2">
    <source>
        <dbReference type="EMBL" id="GAG56025.1"/>
    </source>
</evidence>
<protein>
    <recommendedName>
        <fullName evidence="1">Polysaccharide pyruvyl transferase domain-containing protein</fullName>
    </recommendedName>
</protein>
<reference evidence="2" key="1">
    <citation type="journal article" date="2014" name="Front. Microbiol.">
        <title>High frequency of phylogenetically diverse reductive dehalogenase-homologous genes in deep subseafloor sedimentary metagenomes.</title>
        <authorList>
            <person name="Kawai M."/>
            <person name="Futagami T."/>
            <person name="Toyoda A."/>
            <person name="Takaki Y."/>
            <person name="Nishi S."/>
            <person name="Hori S."/>
            <person name="Arai W."/>
            <person name="Tsubouchi T."/>
            <person name="Morono Y."/>
            <person name="Uchiyama I."/>
            <person name="Ito T."/>
            <person name="Fujiyama A."/>
            <person name="Inagaki F."/>
            <person name="Takami H."/>
        </authorList>
    </citation>
    <scope>NUCLEOTIDE SEQUENCE</scope>
    <source>
        <strain evidence="2">Expedition CK06-06</strain>
    </source>
</reference>
<proteinExistence type="predicted"/>
<accession>X0YJ97</accession>
<dbReference type="Pfam" id="PF04230">
    <property type="entry name" value="PS_pyruv_trans"/>
    <property type="match status" value="1"/>
</dbReference>
<evidence type="ECO:0000259" key="1">
    <source>
        <dbReference type="Pfam" id="PF04230"/>
    </source>
</evidence>
<organism evidence="2">
    <name type="scientific">marine sediment metagenome</name>
    <dbReference type="NCBI Taxonomy" id="412755"/>
    <lineage>
        <taxon>unclassified sequences</taxon>
        <taxon>metagenomes</taxon>
        <taxon>ecological metagenomes</taxon>
    </lineage>
</organism>
<name>X0YJ97_9ZZZZ</name>
<feature type="domain" description="Polysaccharide pyruvyl transferase" evidence="1">
    <location>
        <begin position="3"/>
        <end position="149"/>
    </location>
</feature>
<sequence>MGLIRLANYLGTDVITTGHTIGVWQSAFQRIVAKWGLKKVKYIGLRDNKGSVNDLKKINCYNNSKVHATFDDALFCKAAEKAELDNYFAANQIDPSQDYFVCNAHYWIIDAMRVNKILFQMAKTLDYIKKKYGYNIILLPMHPSDNDALVI</sequence>
<gene>
    <name evidence="2" type="ORF">S01H4_11573</name>
</gene>